<feature type="domain" description="Methyltransferase type 11" evidence="1">
    <location>
        <begin position="51"/>
        <end position="128"/>
    </location>
</feature>
<organism evidence="2">
    <name type="scientific">marine metagenome</name>
    <dbReference type="NCBI Taxonomy" id="408172"/>
    <lineage>
        <taxon>unclassified sequences</taxon>
        <taxon>metagenomes</taxon>
        <taxon>ecological metagenomes</taxon>
    </lineage>
</organism>
<protein>
    <recommendedName>
        <fullName evidence="1">Methyltransferase type 11 domain-containing protein</fullName>
    </recommendedName>
</protein>
<accession>A0A381XZQ0</accession>
<name>A0A381XZQ0_9ZZZZ</name>
<dbReference type="Gene3D" id="3.40.50.150">
    <property type="entry name" value="Vaccinia Virus protein VP39"/>
    <property type="match status" value="1"/>
</dbReference>
<sequence>VIKDGRLVGDFEEMYRDFEDPWEQSKSDQNATDKVIGLELLEKNGHERAFEYGCGLGQYTDHLYRRLGAAAGVDISRTAISKAQQLHPAPSFYVGDILGPEPIAEFKPDVLVFCQVTWYVLDKLAAFKGLVPQLGARSFLHLLEIYPPGRQSYGRDYFVDLHGILDYWSDVIDFQEWGEVCRKEDSGGARTFFYGKIR</sequence>
<evidence type="ECO:0000313" key="2">
    <source>
        <dbReference type="EMBL" id="SVA69657.1"/>
    </source>
</evidence>
<dbReference type="AlphaFoldDB" id="A0A381XZQ0"/>
<dbReference type="InterPro" id="IPR029063">
    <property type="entry name" value="SAM-dependent_MTases_sf"/>
</dbReference>
<dbReference type="SUPFAM" id="SSF53335">
    <property type="entry name" value="S-adenosyl-L-methionine-dependent methyltransferases"/>
    <property type="match status" value="1"/>
</dbReference>
<dbReference type="InterPro" id="IPR013216">
    <property type="entry name" value="Methyltransf_11"/>
</dbReference>
<reference evidence="2" key="1">
    <citation type="submission" date="2018-05" db="EMBL/GenBank/DDBJ databases">
        <authorList>
            <person name="Lanie J.A."/>
            <person name="Ng W.-L."/>
            <person name="Kazmierczak K.M."/>
            <person name="Andrzejewski T.M."/>
            <person name="Davidsen T.M."/>
            <person name="Wayne K.J."/>
            <person name="Tettelin H."/>
            <person name="Glass J.I."/>
            <person name="Rusch D."/>
            <person name="Podicherti R."/>
            <person name="Tsui H.-C.T."/>
            <person name="Winkler M.E."/>
        </authorList>
    </citation>
    <scope>NUCLEOTIDE SEQUENCE</scope>
</reference>
<dbReference type="Pfam" id="PF08241">
    <property type="entry name" value="Methyltransf_11"/>
    <property type="match status" value="1"/>
</dbReference>
<dbReference type="CDD" id="cd02440">
    <property type="entry name" value="AdoMet_MTases"/>
    <property type="match status" value="1"/>
</dbReference>
<evidence type="ECO:0000259" key="1">
    <source>
        <dbReference type="Pfam" id="PF08241"/>
    </source>
</evidence>
<feature type="non-terminal residue" evidence="2">
    <location>
        <position position="1"/>
    </location>
</feature>
<dbReference type="GO" id="GO:0008757">
    <property type="term" value="F:S-adenosylmethionine-dependent methyltransferase activity"/>
    <property type="evidence" value="ECO:0007669"/>
    <property type="project" value="InterPro"/>
</dbReference>
<dbReference type="EMBL" id="UINC01016794">
    <property type="protein sequence ID" value="SVA69657.1"/>
    <property type="molecule type" value="Genomic_DNA"/>
</dbReference>
<gene>
    <name evidence="2" type="ORF">METZ01_LOCUS122511</name>
</gene>
<proteinExistence type="predicted"/>